<comment type="caution">
    <text evidence="3">The sequence shown here is derived from an EMBL/GenBank/DDBJ whole genome shotgun (WGS) entry which is preliminary data.</text>
</comment>
<organism evidence="3 4">
    <name type="scientific">Tetrapyrgos nigripes</name>
    <dbReference type="NCBI Taxonomy" id="182062"/>
    <lineage>
        <taxon>Eukaryota</taxon>
        <taxon>Fungi</taxon>
        <taxon>Dikarya</taxon>
        <taxon>Basidiomycota</taxon>
        <taxon>Agaricomycotina</taxon>
        <taxon>Agaricomycetes</taxon>
        <taxon>Agaricomycetidae</taxon>
        <taxon>Agaricales</taxon>
        <taxon>Marasmiineae</taxon>
        <taxon>Marasmiaceae</taxon>
        <taxon>Tetrapyrgos</taxon>
    </lineage>
</organism>
<dbReference type="SUPFAM" id="SSF88723">
    <property type="entry name" value="PIN domain-like"/>
    <property type="match status" value="1"/>
</dbReference>
<sequence length="470" mass="51330">MSVPGLWDLVSSSKKITSLSELCINHLTATGRPYRIGVDISVIFSKVQAALRSTKSVTHAQLGENPELRNMFFRIARFSTLPVVLIVVFDGPERPGQKRNHQAPGEAEAELAWLNKQGHIYAVLTDDSDALVFGATFIIRNPHIKNDHDTVATYRASDIALQAKTPILADGMLLFAGLLGCGEAMSYALTNTDLGTKLCFAAEEFQSHADFQSYLHLQWVPELKHQLAYDPHGFIGKKHAALAHRIPDPFPAISLRLDLIIEPDLCSIALLSHQLFSWSQNDMLTTFKTQVWPGICARGLLNGLVQCPMECSNVQLEPKMLCRIKFDVTDLSDTVCSAIQATSNPPNAQHTTISLWLSPAVIPTHHLHGLLGDLRQKYASPKANLAKQQKRQMIDTICDEYPISSGVMAAFSGQSESDESDDSYGTSASGSPSIIDLTLSGSEDDDGTTVLDSPSVIDLTLSYNGEGDDD</sequence>
<name>A0A8H5GA55_9AGAR</name>
<dbReference type="OrthoDB" id="2148513at2759"/>
<accession>A0A8H5GA55</accession>
<dbReference type="InterPro" id="IPR029060">
    <property type="entry name" value="PIN-like_dom_sf"/>
</dbReference>
<gene>
    <name evidence="3" type="ORF">D9758_009072</name>
</gene>
<proteinExistence type="predicted"/>
<dbReference type="AlphaFoldDB" id="A0A8H5GA55"/>
<evidence type="ECO:0000256" key="1">
    <source>
        <dbReference type="SAM" id="MobiDB-lite"/>
    </source>
</evidence>
<dbReference type="InterPro" id="IPR006086">
    <property type="entry name" value="XPG-I_dom"/>
</dbReference>
<dbReference type="Gene3D" id="3.40.50.1010">
    <property type="entry name" value="5'-nuclease"/>
    <property type="match status" value="2"/>
</dbReference>
<feature type="domain" description="XPG-I" evidence="2">
    <location>
        <begin position="99"/>
        <end position="161"/>
    </location>
</feature>
<dbReference type="EMBL" id="JAACJM010000042">
    <property type="protein sequence ID" value="KAF5361124.1"/>
    <property type="molecule type" value="Genomic_DNA"/>
</dbReference>
<dbReference type="PANTHER" id="PTHR11081:SF75">
    <property type="entry name" value="ENDONUCLEASE, PUTATIVE (AFU_ORTHOLOGUE AFUA_3G13260)-RELATED"/>
    <property type="match status" value="1"/>
</dbReference>
<dbReference type="Pfam" id="PF00867">
    <property type="entry name" value="XPG_I"/>
    <property type="match status" value="1"/>
</dbReference>
<evidence type="ECO:0000259" key="2">
    <source>
        <dbReference type="SMART" id="SM00484"/>
    </source>
</evidence>
<dbReference type="SMART" id="SM00484">
    <property type="entry name" value="XPGI"/>
    <property type="match status" value="1"/>
</dbReference>
<evidence type="ECO:0000313" key="3">
    <source>
        <dbReference type="EMBL" id="KAF5361124.1"/>
    </source>
</evidence>
<keyword evidence="4" id="KW-1185">Reference proteome</keyword>
<dbReference type="Proteomes" id="UP000559256">
    <property type="component" value="Unassembled WGS sequence"/>
</dbReference>
<protein>
    <recommendedName>
        <fullName evidence="2">XPG-I domain-containing protein</fullName>
    </recommendedName>
</protein>
<dbReference type="PANTHER" id="PTHR11081">
    <property type="entry name" value="FLAP ENDONUCLEASE FAMILY MEMBER"/>
    <property type="match status" value="1"/>
</dbReference>
<dbReference type="GO" id="GO:0006974">
    <property type="term" value="P:DNA damage response"/>
    <property type="evidence" value="ECO:0007669"/>
    <property type="project" value="UniProtKB-ARBA"/>
</dbReference>
<dbReference type="GO" id="GO:0017108">
    <property type="term" value="F:5'-flap endonuclease activity"/>
    <property type="evidence" value="ECO:0007669"/>
    <property type="project" value="TreeGrafter"/>
</dbReference>
<dbReference type="InterPro" id="IPR006084">
    <property type="entry name" value="XPG/Rad2"/>
</dbReference>
<feature type="region of interest" description="Disordered" evidence="1">
    <location>
        <begin position="412"/>
        <end position="453"/>
    </location>
</feature>
<reference evidence="3 4" key="1">
    <citation type="journal article" date="2020" name="ISME J.">
        <title>Uncovering the hidden diversity of litter-decomposition mechanisms in mushroom-forming fungi.</title>
        <authorList>
            <person name="Floudas D."/>
            <person name="Bentzer J."/>
            <person name="Ahren D."/>
            <person name="Johansson T."/>
            <person name="Persson P."/>
            <person name="Tunlid A."/>
        </authorList>
    </citation>
    <scope>NUCLEOTIDE SEQUENCE [LARGE SCALE GENOMIC DNA]</scope>
    <source>
        <strain evidence="3 4">CBS 291.85</strain>
    </source>
</reference>
<evidence type="ECO:0000313" key="4">
    <source>
        <dbReference type="Proteomes" id="UP000559256"/>
    </source>
</evidence>
<dbReference type="CDD" id="cd09870">
    <property type="entry name" value="PIN_YEN1"/>
    <property type="match status" value="1"/>
</dbReference>